<feature type="non-terminal residue" evidence="1">
    <location>
        <position position="54"/>
    </location>
</feature>
<organism evidence="1">
    <name type="scientific">Ailuropoda melanoleuca</name>
    <name type="common">Giant panda</name>
    <dbReference type="NCBI Taxonomy" id="9646"/>
    <lineage>
        <taxon>Eukaryota</taxon>
        <taxon>Metazoa</taxon>
        <taxon>Chordata</taxon>
        <taxon>Craniata</taxon>
        <taxon>Vertebrata</taxon>
        <taxon>Euteleostomi</taxon>
        <taxon>Mammalia</taxon>
        <taxon>Eutheria</taxon>
        <taxon>Laurasiatheria</taxon>
        <taxon>Carnivora</taxon>
        <taxon>Caniformia</taxon>
        <taxon>Ursidae</taxon>
        <taxon>Ailuropoda</taxon>
    </lineage>
</organism>
<accession>D2I404</accession>
<reference evidence="1" key="1">
    <citation type="journal article" date="2010" name="Nature">
        <title>The sequence and de novo assembly of the giant panda genome.</title>
        <authorList>
            <person name="Li R."/>
            <person name="Fan W."/>
            <person name="Tian G."/>
            <person name="Zhu H."/>
            <person name="He L."/>
            <person name="Cai J."/>
            <person name="Huang Q."/>
            <person name="Cai Q."/>
            <person name="Li B."/>
            <person name="Bai Y."/>
            <person name="Zhang Z."/>
            <person name="Zhang Y."/>
            <person name="Wang W."/>
            <person name="Li J."/>
            <person name="Wei F."/>
            <person name="Li H."/>
            <person name="Jian M."/>
            <person name="Li J."/>
            <person name="Zhang Z."/>
            <person name="Nielsen R."/>
            <person name="Li D."/>
            <person name="Gu W."/>
            <person name="Yang Z."/>
            <person name="Xuan Z."/>
            <person name="Ryder O.A."/>
            <person name="Leung F.C."/>
            <person name="Zhou Y."/>
            <person name="Cao J."/>
            <person name="Sun X."/>
            <person name="Fu Y."/>
            <person name="Fang X."/>
            <person name="Guo X."/>
            <person name="Wang B."/>
            <person name="Hou R."/>
            <person name="Shen F."/>
            <person name="Mu B."/>
            <person name="Ni P."/>
            <person name="Lin R."/>
            <person name="Qian W."/>
            <person name="Wang G."/>
            <person name="Yu C."/>
            <person name="Nie W."/>
            <person name="Wang J."/>
            <person name="Wu Z."/>
            <person name="Liang H."/>
            <person name="Min J."/>
            <person name="Wu Q."/>
            <person name="Cheng S."/>
            <person name="Ruan J."/>
            <person name="Wang M."/>
            <person name="Shi Z."/>
            <person name="Wen M."/>
            <person name="Liu B."/>
            <person name="Ren X."/>
            <person name="Zheng H."/>
            <person name="Dong D."/>
            <person name="Cook K."/>
            <person name="Shan G."/>
            <person name="Zhang H."/>
            <person name="Kosiol C."/>
            <person name="Xie X."/>
            <person name="Lu Z."/>
            <person name="Zheng H."/>
            <person name="Li Y."/>
            <person name="Steiner C.C."/>
            <person name="Lam T.T."/>
            <person name="Lin S."/>
            <person name="Zhang Q."/>
            <person name="Li G."/>
            <person name="Tian J."/>
            <person name="Gong T."/>
            <person name="Liu H."/>
            <person name="Zhang D."/>
            <person name="Fang L."/>
            <person name="Ye C."/>
            <person name="Zhang J."/>
            <person name="Hu W."/>
            <person name="Xu A."/>
            <person name="Ren Y."/>
            <person name="Zhang G."/>
            <person name="Bruford M.W."/>
            <person name="Li Q."/>
            <person name="Ma L."/>
            <person name="Guo Y."/>
            <person name="An N."/>
            <person name="Hu Y."/>
            <person name="Zheng Y."/>
            <person name="Shi Y."/>
            <person name="Li Z."/>
            <person name="Liu Q."/>
            <person name="Chen Y."/>
            <person name="Zhao J."/>
            <person name="Qu N."/>
            <person name="Zhao S."/>
            <person name="Tian F."/>
            <person name="Wang X."/>
            <person name="Wang H."/>
            <person name="Xu L."/>
            <person name="Liu X."/>
            <person name="Vinar T."/>
            <person name="Wang Y."/>
            <person name="Lam T.W."/>
            <person name="Yiu S.M."/>
            <person name="Liu S."/>
            <person name="Zhang H."/>
            <person name="Li D."/>
            <person name="Huang Y."/>
            <person name="Wang X."/>
            <person name="Yang G."/>
            <person name="Jiang Z."/>
            <person name="Wang J."/>
            <person name="Qin N."/>
            <person name="Li L."/>
            <person name="Li J."/>
            <person name="Bolund L."/>
            <person name="Kristiansen K."/>
            <person name="Wong G.K."/>
            <person name="Olson M."/>
            <person name="Zhang X."/>
            <person name="Li S."/>
            <person name="Yang H."/>
            <person name="Wang J."/>
            <person name="Wang J."/>
        </authorList>
    </citation>
    <scope>NUCLEOTIDE SEQUENCE [LARGE SCALE GENOMIC DNA]</scope>
</reference>
<sequence length="54" mass="6418">RKPTEDIEEYEPQQRDDSHNIAIHVKKAHGGLTLYEPKKFEEKLVEFLDILKKL</sequence>
<feature type="non-terminal residue" evidence="1">
    <location>
        <position position="1"/>
    </location>
</feature>
<proteinExistence type="predicted"/>
<name>D2I404_AILME</name>
<protein>
    <submittedName>
        <fullName evidence="1">Uncharacterized protein</fullName>
    </submittedName>
</protein>
<dbReference type="AlphaFoldDB" id="D2I404"/>
<evidence type="ECO:0000313" key="1">
    <source>
        <dbReference type="EMBL" id="EFB22495.1"/>
    </source>
</evidence>
<gene>
    <name evidence="1" type="ORF">PANDA_020292</name>
</gene>
<dbReference type="InParanoid" id="D2I404"/>
<dbReference type="EMBL" id="GL194406">
    <property type="protein sequence ID" value="EFB22495.1"/>
    <property type="molecule type" value="Genomic_DNA"/>
</dbReference>